<name>G3JUL6_CORMM</name>
<dbReference type="HOGENOM" id="CLU_010672_2_0_1"/>
<feature type="compositionally biased region" description="Low complexity" evidence="1">
    <location>
        <begin position="501"/>
        <end position="514"/>
    </location>
</feature>
<evidence type="ECO:0008006" key="4">
    <source>
        <dbReference type="Google" id="ProtNLM"/>
    </source>
</evidence>
<dbReference type="GeneID" id="18171377"/>
<dbReference type="InParanoid" id="G3JUL6"/>
<feature type="region of interest" description="Disordered" evidence="1">
    <location>
        <begin position="211"/>
        <end position="246"/>
    </location>
</feature>
<dbReference type="OMA" id="QRYQCAD"/>
<evidence type="ECO:0000313" key="2">
    <source>
        <dbReference type="EMBL" id="EGX87752.1"/>
    </source>
</evidence>
<feature type="region of interest" description="Disordered" evidence="1">
    <location>
        <begin position="735"/>
        <end position="760"/>
    </location>
</feature>
<evidence type="ECO:0000313" key="3">
    <source>
        <dbReference type="Proteomes" id="UP000001610"/>
    </source>
</evidence>
<dbReference type="eggNOG" id="ENOG502SJ0M">
    <property type="taxonomic scope" value="Eukaryota"/>
</dbReference>
<feature type="region of interest" description="Disordered" evidence="1">
    <location>
        <begin position="16"/>
        <end position="55"/>
    </location>
</feature>
<feature type="compositionally biased region" description="Basic and acidic residues" evidence="1">
    <location>
        <begin position="222"/>
        <end position="235"/>
    </location>
</feature>
<feature type="compositionally biased region" description="Acidic residues" evidence="1">
    <location>
        <begin position="468"/>
        <end position="477"/>
    </location>
</feature>
<feature type="compositionally biased region" description="Basic and acidic residues" evidence="1">
    <location>
        <begin position="16"/>
        <end position="27"/>
    </location>
</feature>
<evidence type="ECO:0000256" key="1">
    <source>
        <dbReference type="SAM" id="MobiDB-lite"/>
    </source>
</evidence>
<feature type="compositionally biased region" description="Basic and acidic residues" evidence="1">
    <location>
        <begin position="42"/>
        <end position="54"/>
    </location>
</feature>
<dbReference type="OrthoDB" id="5152817at2759"/>
<sequence length="760" mass="86042">MSENETERLQQEIAQLRRETAQARREAAQAQREAAQAQREAAQARREAAQERGKNQKTTLEEYLYNCHFHLYQKLNLANLSRCTTGNTSVEGKYYPKRLCRWHEFENTHLQRHFKVIQSACNGRRLFHQESTTIDLGWSVFRKRASSENDVDNFEKNAVEDHVWEILRPVWDDMDLRTEYQCSQIRFSSNRRDMMAAIHQGPSAIAQEFVEDSQGRRRRRRIEPSERMASEEKVKSPPTRPDGWGIRTHPDGDESHAFAFEYKAAHKISPESVKAAVAKETFFMEVIQRICSDKVSTDEARENEKMEEAIAMALTQVFDYMVRYEVAYGYVAAGKSLLLLHVDRADLQTLYCHTCLPEEDVGAVPDGALTDDTLMHTAVAQLASFFLLSLRSEALRGASLEAASQRASATLKPWPEPYEDAACVVEVEKTDSSSDSSQETGSRYTPSVSPTPRKTRSRSSCKATDLTTEGDDEDEDNGPDRGPTRHQPTVETNNKRKDGPSSSSSKGESTEISFSVPSRQYCTQACLLGLKRSMDLDNNCPNVQLHRTREGYSRHPIDAKAFTHLISQQLRQNPYHKCDALDRSGKRGSVGVLFKLELEPYGYTLVGKGALSGRPYDLEHEGTIYARLDRLQGYVVPVHLGLVELEWGHLIAGGIRVFDIMLMSWGGEMVLKAELPGLAREAQCSLQAVWAEGVDHCDERAPNQLWNAERQQVMIIDFDRATLRPKPQNKLLLTTKGTKRKQTGGGSRHSQRRRLIDSQT</sequence>
<reference evidence="2 3" key="1">
    <citation type="journal article" date="2011" name="Genome Biol.">
        <title>Genome sequence of the insect pathogenic fungus Cordyceps militaris, a valued traditional Chinese medicine.</title>
        <authorList>
            <person name="Zheng P."/>
            <person name="Xia Y."/>
            <person name="Xiao G."/>
            <person name="Xiong C."/>
            <person name="Hu X."/>
            <person name="Zhang S."/>
            <person name="Zheng H."/>
            <person name="Huang Y."/>
            <person name="Zhou Y."/>
            <person name="Wang S."/>
            <person name="Zhao G.P."/>
            <person name="Liu X."/>
            <person name="St Leger R.J."/>
            <person name="Wang C."/>
        </authorList>
    </citation>
    <scope>NUCLEOTIDE SEQUENCE [LARGE SCALE GENOMIC DNA]</scope>
    <source>
        <strain evidence="2 3">CM01</strain>
    </source>
</reference>
<dbReference type="AlphaFoldDB" id="G3JUL6"/>
<organism evidence="2 3">
    <name type="scientific">Cordyceps militaris (strain CM01)</name>
    <name type="common">Caterpillar fungus</name>
    <dbReference type="NCBI Taxonomy" id="983644"/>
    <lineage>
        <taxon>Eukaryota</taxon>
        <taxon>Fungi</taxon>
        <taxon>Dikarya</taxon>
        <taxon>Ascomycota</taxon>
        <taxon>Pezizomycotina</taxon>
        <taxon>Sordariomycetes</taxon>
        <taxon>Hypocreomycetidae</taxon>
        <taxon>Hypocreales</taxon>
        <taxon>Cordycipitaceae</taxon>
        <taxon>Cordyceps</taxon>
    </lineage>
</organism>
<proteinExistence type="predicted"/>
<protein>
    <recommendedName>
        <fullName evidence="4">Metalloprotease m41 ftsh</fullName>
    </recommendedName>
</protein>
<keyword evidence="3" id="KW-1185">Reference proteome</keyword>
<feature type="compositionally biased region" description="Low complexity" evidence="1">
    <location>
        <begin position="28"/>
        <end position="41"/>
    </location>
</feature>
<dbReference type="KEGG" id="cmt:CCM_09374"/>
<dbReference type="EMBL" id="JH126407">
    <property type="protein sequence ID" value="EGX87752.1"/>
    <property type="molecule type" value="Genomic_DNA"/>
</dbReference>
<feature type="region of interest" description="Disordered" evidence="1">
    <location>
        <begin position="427"/>
        <end position="514"/>
    </location>
</feature>
<gene>
    <name evidence="2" type="ORF">CCM_09374</name>
</gene>
<dbReference type="STRING" id="983644.G3JUL6"/>
<dbReference type="RefSeq" id="XP_006674571.1">
    <property type="nucleotide sequence ID" value="XM_006674508.1"/>
</dbReference>
<accession>G3JUL6</accession>
<dbReference type="Proteomes" id="UP000001610">
    <property type="component" value="Unassembled WGS sequence"/>
</dbReference>
<dbReference type="VEuPathDB" id="FungiDB:CCM_09374"/>